<feature type="transmembrane region" description="Helical" evidence="10">
    <location>
        <begin position="1064"/>
        <end position="1086"/>
    </location>
</feature>
<protein>
    <recommendedName>
        <fullName evidence="9">Immunoglobulin superfamily member 3</fullName>
    </recommendedName>
</protein>
<organism evidence="13 14">
    <name type="scientific">Hemibagrus guttatus</name>
    <dbReference type="NCBI Taxonomy" id="175788"/>
    <lineage>
        <taxon>Eukaryota</taxon>
        <taxon>Metazoa</taxon>
        <taxon>Chordata</taxon>
        <taxon>Craniata</taxon>
        <taxon>Vertebrata</taxon>
        <taxon>Euteleostomi</taxon>
        <taxon>Actinopterygii</taxon>
        <taxon>Neopterygii</taxon>
        <taxon>Teleostei</taxon>
        <taxon>Ostariophysi</taxon>
        <taxon>Siluriformes</taxon>
        <taxon>Bagridae</taxon>
        <taxon>Hemibagrus</taxon>
    </lineage>
</organism>
<dbReference type="SMART" id="SM00409">
    <property type="entry name" value="IG"/>
    <property type="match status" value="7"/>
</dbReference>
<accession>A0AAE0V9N6</accession>
<gene>
    <name evidence="13" type="ORF">QTP70_020440</name>
</gene>
<dbReference type="CDD" id="cd00099">
    <property type="entry name" value="IgV"/>
    <property type="match status" value="2"/>
</dbReference>
<comment type="subcellular location">
    <subcellularLocation>
        <location evidence="1">Membrane</location>
        <topology evidence="1">Single-pass type I membrane protein</topology>
    </subcellularLocation>
</comment>
<feature type="chain" id="PRO_5042140274" description="Immunoglobulin superfamily member 3" evidence="11">
    <location>
        <begin position="23"/>
        <end position="1133"/>
    </location>
</feature>
<sequence>RLGRNGAQLFPLLLLLYPSVSCNFWLRTAWDCLGTIRDQLNLQDSTERRSAIKGILSNPSSSCRKPVLLITAYSLTTENRSLLTHEEKALESAGGSTAQRLVSVQPGPLVRTEGSHATIWCNVTGYREGVEQDFEWSMYLNTAPDREIRIVSTAEANYAYAVYAQRVNAKEIYVERLSGDSALLHITKLQAKDQGVFECYTPNTDGHYLGTYSARTNLTVIPDTLSVTSTTQTLSKVEGDTLLLSCEVTRQTSQHTHVAVGWYVRSPDEPSAPPRDLVTLTRDMVLRPGTSYRQRLSSGDVRLDKISSTSYRLIIYSLQPTDHGQYYCEASEWIQDPDRSWYAMTRKQSDKTMVKVQPTDREFSIQLTTDRRAYTAGEPLELRCTIEAQNVAERYFSVSWVFSSSSIAVVGPSAVPVLGANYVQREAAGLMTIRKESPAVHLLRLQRLLPEDAGKYICRVTEREKTPTGEFIDRSKRSRNVQITVTPLSSNISVSLTSNSSEVMEGENIHLTCSVHSTVGALSIVWQWTNKDGSAPAVDLASVDHYGTVQPGSSFLERHSYGEVHAERIRSDTFTLALNNAFPTDEGEYRCSATEWIQSGSAPDWEWQQIGESTATTAITVRSVESSFFVSASSRTPSVTFGDSFDLQCIVKSRHSPSIPTSVTWRFHPAEGGSELRDVVTFTRDGTLQWGEQVLGLGTRTSVDRTRNNTNFRLSVTRAGRKESGMYQCAAVLYRRNYDGSWKIIANRTSNLLGINVLQPDCNVRFSEKFANISFSKLRMHKVNQSLQFVEDSRVRLNCSIASQTSAESQHAVLWYARKGAATEPDELLLKIERTGAFEYGAYAEEERLRSRVQCERLSPSLYGLTLHRAETSDSGTYYCLVEEWLTDPDGVWYRLARDSSGFTHVVIKQPAVKLQVEETESNITVSEYGSVRLGCSIPSQSTKDSRFSVSWYVSRSEREGERECVFSIGHDAVFGNGNCSPMEEPGHNSRLQFERTTSDLYSLTIQRARPGDAGKYYCHVEEWLLNPRNAWYRLATNNSGATIINVLEKVSTLQSVVCSNNSLFYFVFFYPFPIFGILLIAVLLVRYKSRSSSKNQEGKNGAPLLWIKEPHLSYSPTCLDPPALSLHPGSVE</sequence>
<evidence type="ECO:0000256" key="1">
    <source>
        <dbReference type="ARBA" id="ARBA00004479"/>
    </source>
</evidence>
<evidence type="ECO:0000256" key="2">
    <source>
        <dbReference type="ARBA" id="ARBA00022692"/>
    </source>
</evidence>
<dbReference type="InterPro" id="IPR013106">
    <property type="entry name" value="Ig_V-set"/>
</dbReference>
<reference evidence="13" key="1">
    <citation type="submission" date="2023-06" db="EMBL/GenBank/DDBJ databases">
        <title>Male Hemibagrus guttatus genome.</title>
        <authorList>
            <person name="Bian C."/>
        </authorList>
    </citation>
    <scope>NUCLEOTIDE SEQUENCE</scope>
    <source>
        <strain evidence="13">Male_cb2023</strain>
        <tissue evidence="13">Muscle</tissue>
    </source>
</reference>
<keyword evidence="4" id="KW-0677">Repeat</keyword>
<dbReference type="EMBL" id="JAUCMX010000006">
    <property type="protein sequence ID" value="KAK3543418.1"/>
    <property type="molecule type" value="Genomic_DNA"/>
</dbReference>
<dbReference type="SMART" id="SM00406">
    <property type="entry name" value="IGv"/>
    <property type="match status" value="5"/>
</dbReference>
<feature type="domain" description="Ig-like" evidence="12">
    <location>
        <begin position="222"/>
        <end position="331"/>
    </location>
</feature>
<dbReference type="FunFam" id="2.60.40.10:FF:000604">
    <property type="entry name" value="immunoglobulin superfamily member 3"/>
    <property type="match status" value="1"/>
</dbReference>
<evidence type="ECO:0000256" key="3">
    <source>
        <dbReference type="ARBA" id="ARBA00022729"/>
    </source>
</evidence>
<evidence type="ECO:0000256" key="5">
    <source>
        <dbReference type="ARBA" id="ARBA00022989"/>
    </source>
</evidence>
<dbReference type="InterPro" id="IPR013783">
    <property type="entry name" value="Ig-like_fold"/>
</dbReference>
<dbReference type="InterPro" id="IPR036179">
    <property type="entry name" value="Ig-like_dom_sf"/>
</dbReference>
<feature type="signal peptide" evidence="11">
    <location>
        <begin position="1"/>
        <end position="22"/>
    </location>
</feature>
<evidence type="ECO:0000256" key="4">
    <source>
        <dbReference type="ARBA" id="ARBA00022737"/>
    </source>
</evidence>
<evidence type="ECO:0000256" key="7">
    <source>
        <dbReference type="ARBA" id="ARBA00023157"/>
    </source>
</evidence>
<evidence type="ECO:0000256" key="8">
    <source>
        <dbReference type="ARBA" id="ARBA00023319"/>
    </source>
</evidence>
<keyword evidence="6 10" id="KW-0472">Membrane</keyword>
<feature type="non-terminal residue" evidence="13">
    <location>
        <position position="1133"/>
    </location>
</feature>
<feature type="domain" description="Ig-like" evidence="12">
    <location>
        <begin position="626"/>
        <end position="731"/>
    </location>
</feature>
<keyword evidence="3 11" id="KW-0732">Signal</keyword>
<proteinExistence type="predicted"/>
<keyword evidence="7" id="KW-1015">Disulfide bond</keyword>
<keyword evidence="2 10" id="KW-0812">Transmembrane</keyword>
<dbReference type="Proteomes" id="UP001274896">
    <property type="component" value="Unassembled WGS sequence"/>
</dbReference>
<dbReference type="SUPFAM" id="SSF48726">
    <property type="entry name" value="Immunoglobulin"/>
    <property type="match status" value="7"/>
</dbReference>
<feature type="domain" description="Ig-like" evidence="12">
    <location>
        <begin position="358"/>
        <end position="468"/>
    </location>
</feature>
<feature type="domain" description="Ig-like" evidence="12">
    <location>
        <begin position="760"/>
        <end position="883"/>
    </location>
</feature>
<comment type="caution">
    <text evidence="13">The sequence shown here is derived from an EMBL/GenBank/DDBJ whole genome shotgun (WGS) entry which is preliminary data.</text>
</comment>
<feature type="domain" description="Ig-like" evidence="12">
    <location>
        <begin position="487"/>
        <end position="594"/>
    </location>
</feature>
<dbReference type="InterPro" id="IPR007110">
    <property type="entry name" value="Ig-like_dom"/>
</dbReference>
<dbReference type="FunFam" id="2.60.40.10:FF:000491">
    <property type="entry name" value="Immunoglobulin superfamily, member 3"/>
    <property type="match status" value="1"/>
</dbReference>
<dbReference type="PANTHER" id="PTHR12207">
    <property type="entry name" value="V-SET AND TRANSMEMBRANE DOMAIN-CONTAINING PROTEIN"/>
    <property type="match status" value="1"/>
</dbReference>
<dbReference type="PANTHER" id="PTHR12207:SF21">
    <property type="entry name" value="IMMUNOGLOBULIN SUPERFAMILY MEMBER 3"/>
    <property type="match status" value="1"/>
</dbReference>
<evidence type="ECO:0000313" key="13">
    <source>
        <dbReference type="EMBL" id="KAK3543418.1"/>
    </source>
</evidence>
<evidence type="ECO:0000256" key="11">
    <source>
        <dbReference type="SAM" id="SignalP"/>
    </source>
</evidence>
<name>A0AAE0V9N6_9TELE</name>
<feature type="domain" description="Ig-like" evidence="12">
    <location>
        <begin position="99"/>
        <end position="219"/>
    </location>
</feature>
<dbReference type="GO" id="GO:0016020">
    <property type="term" value="C:membrane"/>
    <property type="evidence" value="ECO:0007669"/>
    <property type="project" value="UniProtKB-SubCell"/>
</dbReference>
<dbReference type="InterPro" id="IPR051102">
    <property type="entry name" value="IgSF_V-set/TM_domain"/>
</dbReference>
<keyword evidence="8" id="KW-0393">Immunoglobulin domain</keyword>
<evidence type="ECO:0000256" key="10">
    <source>
        <dbReference type="SAM" id="Phobius"/>
    </source>
</evidence>
<evidence type="ECO:0000256" key="6">
    <source>
        <dbReference type="ARBA" id="ARBA00023136"/>
    </source>
</evidence>
<evidence type="ECO:0000313" key="14">
    <source>
        <dbReference type="Proteomes" id="UP001274896"/>
    </source>
</evidence>
<feature type="domain" description="Ig-like" evidence="12">
    <location>
        <begin position="911"/>
        <end position="1022"/>
    </location>
</feature>
<dbReference type="FunFam" id="2.60.40.10:FF:000191">
    <property type="entry name" value="Immunoglobulin superfamily member 3"/>
    <property type="match status" value="1"/>
</dbReference>
<keyword evidence="5 10" id="KW-1133">Transmembrane helix</keyword>
<dbReference type="InterPro" id="IPR003599">
    <property type="entry name" value="Ig_sub"/>
</dbReference>
<dbReference type="FunFam" id="2.60.40.10:FF:002170">
    <property type="entry name" value="Immunoglobulin superfamily, member 3"/>
    <property type="match status" value="2"/>
</dbReference>
<dbReference type="Gene3D" id="2.60.40.10">
    <property type="entry name" value="Immunoglobulins"/>
    <property type="match status" value="7"/>
</dbReference>
<dbReference type="AlphaFoldDB" id="A0AAE0V9N6"/>
<keyword evidence="14" id="KW-1185">Reference proteome</keyword>
<evidence type="ECO:0000259" key="12">
    <source>
        <dbReference type="PROSITE" id="PS50835"/>
    </source>
</evidence>
<dbReference type="PROSITE" id="PS50835">
    <property type="entry name" value="IG_LIKE"/>
    <property type="match status" value="7"/>
</dbReference>
<evidence type="ECO:0000256" key="9">
    <source>
        <dbReference type="ARBA" id="ARBA00067302"/>
    </source>
</evidence>
<dbReference type="Pfam" id="PF07686">
    <property type="entry name" value="V-set"/>
    <property type="match status" value="4"/>
</dbReference>